<keyword evidence="1" id="KW-0812">Transmembrane</keyword>
<reference evidence="2" key="1">
    <citation type="journal article" date="2010" name="Science">
        <title>Plasticity of animal genome architecture unmasked by rapid evolution of a pelagic tunicate.</title>
        <authorList>
            <person name="Denoeud F."/>
            <person name="Henriet S."/>
            <person name="Mungpakdee S."/>
            <person name="Aury J.M."/>
            <person name="Da Silva C."/>
            <person name="Brinkmann H."/>
            <person name="Mikhaleva J."/>
            <person name="Olsen L.C."/>
            <person name="Jubin C."/>
            <person name="Canestro C."/>
            <person name="Bouquet J.M."/>
            <person name="Danks G."/>
            <person name="Poulain J."/>
            <person name="Campsteijn C."/>
            <person name="Adamski M."/>
            <person name="Cross I."/>
            <person name="Yadetie F."/>
            <person name="Muffato M."/>
            <person name="Louis A."/>
            <person name="Butcher S."/>
            <person name="Tsagkogeorga G."/>
            <person name="Konrad A."/>
            <person name="Singh S."/>
            <person name="Jensen M.F."/>
            <person name="Cong E.H."/>
            <person name="Eikeseth-Otteraa H."/>
            <person name="Noel B."/>
            <person name="Anthouard V."/>
            <person name="Porcel B.M."/>
            <person name="Kachouri-Lafond R."/>
            <person name="Nishino A."/>
            <person name="Ugolini M."/>
            <person name="Chourrout P."/>
            <person name="Nishida H."/>
            <person name="Aasland R."/>
            <person name="Huzurbazar S."/>
            <person name="Westhof E."/>
            <person name="Delsuc F."/>
            <person name="Lehrach H."/>
            <person name="Reinhardt R."/>
            <person name="Weissenbach J."/>
            <person name="Roy S.W."/>
            <person name="Artiguenave F."/>
            <person name="Postlethwait J.H."/>
            <person name="Manak J.R."/>
            <person name="Thompson E.M."/>
            <person name="Jaillon O."/>
            <person name="Du Pasquier L."/>
            <person name="Boudinot P."/>
            <person name="Liberles D.A."/>
            <person name="Volff J.N."/>
            <person name="Philippe H."/>
            <person name="Lenhard B."/>
            <person name="Roest Crollius H."/>
            <person name="Wincker P."/>
            <person name="Chourrout D."/>
        </authorList>
    </citation>
    <scope>NUCLEOTIDE SEQUENCE [LARGE SCALE GENOMIC DNA]</scope>
</reference>
<dbReference type="EMBL" id="FN653024">
    <property type="protein sequence ID" value="CBY23811.1"/>
    <property type="molecule type" value="Genomic_DNA"/>
</dbReference>
<dbReference type="Proteomes" id="UP000001307">
    <property type="component" value="Unassembled WGS sequence"/>
</dbReference>
<sequence>MVYVLPRPALKLISGSFYRKAYPTYFAFVGLCALTIEYVYCPWVEDMFVNNLNQGRMLPHILPEILKKQAELAAAEDEDDEDDDE</sequence>
<dbReference type="InParanoid" id="E4X422"/>
<accession>E4X422</accession>
<organism evidence="2">
    <name type="scientific">Oikopleura dioica</name>
    <name type="common">Tunicate</name>
    <dbReference type="NCBI Taxonomy" id="34765"/>
    <lineage>
        <taxon>Eukaryota</taxon>
        <taxon>Metazoa</taxon>
        <taxon>Chordata</taxon>
        <taxon>Tunicata</taxon>
        <taxon>Appendicularia</taxon>
        <taxon>Copelata</taxon>
        <taxon>Oikopleuridae</taxon>
        <taxon>Oikopleura</taxon>
    </lineage>
</organism>
<dbReference type="EMBL" id="FN656806">
    <property type="protein sequence ID" value="CBY42025.1"/>
    <property type="molecule type" value="Genomic_DNA"/>
</dbReference>
<keyword evidence="1" id="KW-1133">Transmembrane helix</keyword>
<dbReference type="AlphaFoldDB" id="E4X422"/>
<gene>
    <name evidence="2" type="ORF">GSOID_T00001135001</name>
    <name evidence="3" type="ORF">GSOID_T00025687001</name>
</gene>
<keyword evidence="1" id="KW-0472">Membrane</keyword>
<dbReference type="Proteomes" id="UP000011014">
    <property type="component" value="Unassembled WGS sequence"/>
</dbReference>
<feature type="transmembrane region" description="Helical" evidence="1">
    <location>
        <begin position="21"/>
        <end position="40"/>
    </location>
</feature>
<dbReference type="OrthoDB" id="10333561at2759"/>
<evidence type="ECO:0000256" key="1">
    <source>
        <dbReference type="SAM" id="Phobius"/>
    </source>
</evidence>
<proteinExistence type="predicted"/>
<keyword evidence="4" id="KW-1185">Reference proteome</keyword>
<evidence type="ECO:0000313" key="3">
    <source>
        <dbReference type="EMBL" id="CBY42025.1"/>
    </source>
</evidence>
<evidence type="ECO:0000313" key="2">
    <source>
        <dbReference type="EMBL" id="CBY23811.1"/>
    </source>
</evidence>
<name>E4X422_OIKDI</name>
<protein>
    <submittedName>
        <fullName evidence="2">Uncharacterized protein</fullName>
    </submittedName>
</protein>
<evidence type="ECO:0000313" key="4">
    <source>
        <dbReference type="Proteomes" id="UP000001307"/>
    </source>
</evidence>